<organism evidence="1">
    <name type="scientific">Mus musculus</name>
    <name type="common">Mouse</name>
    <dbReference type="NCBI Taxonomy" id="10090"/>
    <lineage>
        <taxon>Eukaryota</taxon>
        <taxon>Metazoa</taxon>
        <taxon>Chordata</taxon>
        <taxon>Craniata</taxon>
        <taxon>Vertebrata</taxon>
        <taxon>Euteleostomi</taxon>
        <taxon>Mammalia</taxon>
        <taxon>Eutheria</taxon>
        <taxon>Euarchontoglires</taxon>
        <taxon>Glires</taxon>
        <taxon>Rodentia</taxon>
        <taxon>Myomorpha</taxon>
        <taxon>Muroidea</taxon>
        <taxon>Muridae</taxon>
        <taxon>Murinae</taxon>
        <taxon>Mus</taxon>
        <taxon>Mus</taxon>
    </lineage>
</organism>
<dbReference type="AlphaFoldDB" id="Q8BNV2"/>
<dbReference type="AGR" id="MGI:3642444"/>
<reference evidence="1" key="6">
    <citation type="submission" date="2002-04" db="EMBL/GenBank/DDBJ databases">
        <authorList>
            <person name="Adachi J."/>
            <person name="Aizawa K."/>
            <person name="Akimura T."/>
            <person name="Arakawa T."/>
            <person name="Bono H."/>
            <person name="Carninci P."/>
            <person name="Fukuda S."/>
            <person name="Furuno M."/>
            <person name="Hanagaki T."/>
            <person name="Hara A."/>
            <person name="Hashizume W."/>
            <person name="Hayashida K."/>
            <person name="Hayatsu N."/>
            <person name="Hiramoto K."/>
            <person name="Hiraoka T."/>
            <person name="Hirozane T."/>
            <person name="Hori F."/>
            <person name="Imotani K."/>
            <person name="Ishii Y."/>
            <person name="Itoh M."/>
            <person name="Kagawa I."/>
            <person name="Kasukawa T."/>
            <person name="Katoh H."/>
            <person name="Kawai J."/>
            <person name="Kojima Y."/>
            <person name="Kondo S."/>
            <person name="Konno H."/>
            <person name="Kouda M."/>
            <person name="Koya S."/>
            <person name="Kurihara C."/>
            <person name="Matsuyama T."/>
            <person name="Miyazaki A."/>
            <person name="Murata M."/>
            <person name="Nakamura M."/>
            <person name="Nishi K."/>
            <person name="Nomura K."/>
            <person name="Numazaki R."/>
            <person name="Ohno M."/>
            <person name="Ohsato N."/>
            <person name="Okazaki Y."/>
            <person name="Saito R."/>
            <person name="Saitoh H."/>
            <person name="Sakai C."/>
            <person name="Sakai K."/>
            <person name="Sakazume N."/>
            <person name="Sano H."/>
            <person name="Sasaki D."/>
            <person name="Shibata K."/>
            <person name="Shinagawa A."/>
            <person name="Shiraki T."/>
            <person name="Sogabe Y."/>
            <person name="Tagami M."/>
            <person name="Tagawa A."/>
            <person name="Takahashi F."/>
            <person name="Takaku-Akahira S."/>
            <person name="Takeda Y."/>
            <person name="Tanaka T."/>
            <person name="Tomaru A."/>
            <person name="Toya T."/>
            <person name="Yasunishi A."/>
            <person name="Muramatsu M."/>
            <person name="Hayashizaki Y."/>
        </authorList>
    </citation>
    <scope>NUCLEOTIDE SEQUENCE</scope>
    <source>
        <strain evidence="1">C57BL/6J</strain>
        <tissue evidence="1">Aorta and vein</tissue>
    </source>
</reference>
<dbReference type="RNAct" id="Q8BNV2">
    <property type="molecule type" value="protein"/>
</dbReference>
<reference evidence="1" key="8">
    <citation type="journal article" date="2005" name="Science">
        <title>Antisense Transcription in the Mammalian Transcriptome.</title>
        <authorList>
            <consortium name="RIKEN Genome Exploration Research Group and Genome Science Group (Genome Network Project Core Group) and the FANTOM Consortium"/>
        </authorList>
    </citation>
    <scope>NUCLEOTIDE SEQUENCE</scope>
    <source>
        <strain evidence="1">C57BL/6J</strain>
        <tissue evidence="1">Aorta and vein</tissue>
    </source>
</reference>
<reference evidence="1" key="4">
    <citation type="journal article" date="2001" name="Nature">
        <title>Functional annotation of a full-length mouse cDNA collection.</title>
        <authorList>
            <consortium name="The RIKEN Genome Exploration Research Group Phase II Team and the FANTOM Consortium"/>
        </authorList>
    </citation>
    <scope>NUCLEOTIDE SEQUENCE</scope>
    <source>
        <strain evidence="1">C57BL/6J</strain>
        <tissue evidence="1">Aorta and vein</tissue>
    </source>
</reference>
<gene>
    <name evidence="2" type="primary">Gm9961</name>
</gene>
<reference evidence="1" key="2">
    <citation type="journal article" date="2000" name="Genome Res.">
        <title>Normalization and subtraction of cap-trapper-selected cDNAs to prepare full-length cDNA libraries for rapid discovery of new genes.</title>
        <authorList>
            <person name="Carninci P."/>
            <person name="Shibata Y."/>
            <person name="Hayatsu N."/>
            <person name="Sugahara Y."/>
            <person name="Shibata K."/>
            <person name="Itoh M."/>
            <person name="Konno H."/>
            <person name="Okazaki Y."/>
            <person name="Muramatsu M."/>
            <person name="Hayashizaki Y."/>
        </authorList>
    </citation>
    <scope>NUCLEOTIDE SEQUENCE</scope>
    <source>
        <strain evidence="1">C57BL/6J</strain>
        <tissue evidence="1">Aorta and vein</tissue>
    </source>
</reference>
<protein>
    <submittedName>
        <fullName evidence="1">Uncharacterized protein</fullName>
    </submittedName>
</protein>
<reference evidence="1" key="3">
    <citation type="journal article" date="2000" name="Genome Res.">
        <title>RIKEN integrated sequence analysis (RISA) system--384-format sequencing pipeline with 384 multicapillary sequencer.</title>
        <authorList>
            <person name="Shibata K."/>
            <person name="Itoh M."/>
            <person name="Aizawa K."/>
            <person name="Nagaoka S."/>
            <person name="Sasaki N."/>
            <person name="Carninci P."/>
            <person name="Konno H."/>
            <person name="Akiyama J."/>
            <person name="Nishi K."/>
            <person name="Kitsunai T."/>
            <person name="Tashiro H."/>
            <person name="Itoh M."/>
            <person name="Sumi N."/>
            <person name="Ishii Y."/>
            <person name="Nakamura S."/>
            <person name="Hazama M."/>
            <person name="Nishine T."/>
            <person name="Harada A."/>
            <person name="Yamamoto R."/>
            <person name="Matsumoto H."/>
            <person name="Sakaguchi S."/>
            <person name="Ikegami T."/>
            <person name="Kashiwagi K."/>
            <person name="Fujiwake S."/>
            <person name="Inoue K."/>
            <person name="Togawa Y."/>
            <person name="Izawa M."/>
            <person name="Ohara E."/>
            <person name="Watahiki M."/>
            <person name="Yoneda Y."/>
            <person name="Ishikawa T."/>
            <person name="Ozawa K."/>
            <person name="Tanaka T."/>
            <person name="Matsuura S."/>
            <person name="Kawai J."/>
            <person name="Okazaki Y."/>
            <person name="Muramatsu M."/>
            <person name="Inoue Y."/>
            <person name="Kira A."/>
            <person name="Hayashizaki Y."/>
        </authorList>
    </citation>
    <scope>NUCLEOTIDE SEQUENCE</scope>
    <source>
        <strain evidence="1">C57BL/6J</strain>
        <tissue evidence="1">Aorta and vein</tissue>
    </source>
</reference>
<evidence type="ECO:0000313" key="1">
    <source>
        <dbReference type="EMBL" id="BAC37837.1"/>
    </source>
</evidence>
<accession>Q8BNV2</accession>
<reference evidence="1" key="7">
    <citation type="journal article" date="2005" name="Science">
        <title>The Transcriptional Landscape of the Mammalian Genome.</title>
        <authorList>
            <consortium name="The FANTOM Consortium"/>
            <consortium name="Riken Genome Exploration Research Group and Genome Science Group (Genome Network Project Core Group)"/>
        </authorList>
    </citation>
    <scope>NUCLEOTIDE SEQUENCE</scope>
    <source>
        <strain evidence="1">C57BL/6J</strain>
        <tissue evidence="1">Aorta and vein</tissue>
    </source>
</reference>
<proteinExistence type="evidence at transcript level"/>
<sequence>MGWKTLEKEQPGQVKTLLCTRVTRQQSMFQDTWLPSCVVCNSPGFVSHLAVGVLGVQMYITISSFLSVPEMEVQSPGFHDAVSRKTNTCSKLATTTTPSSVVRTDCWMWVPLD</sequence>
<dbReference type="EMBL" id="AK080168">
    <property type="protein sequence ID" value="BAC37837.1"/>
    <property type="molecule type" value="mRNA"/>
</dbReference>
<reference evidence="1" key="1">
    <citation type="journal article" date="1999" name="Methods Enzymol.">
        <title>High-efficiency full-length cDNA cloning.</title>
        <authorList>
            <person name="Carninci P."/>
            <person name="Hayashizaki Y."/>
        </authorList>
    </citation>
    <scope>NUCLEOTIDE SEQUENCE</scope>
    <source>
        <strain evidence="1">C57BL/6J</strain>
        <tissue evidence="1">Aorta and vein</tissue>
    </source>
</reference>
<dbReference type="MGI" id="MGI:3642444">
    <property type="gene designation" value="Gm9961"/>
</dbReference>
<evidence type="ECO:0000313" key="2">
    <source>
        <dbReference type="MGI" id="MGI:3642444"/>
    </source>
</evidence>
<reference evidence="1" key="5">
    <citation type="journal article" date="2002" name="Nature">
        <title>Analysis of the mouse transcriptome based on functional annotation of 60,770 full-length cDNAs.</title>
        <authorList>
            <consortium name="The FANTOM Consortium and the RIKEN Genome Exploration Research Group Phase I and II Team"/>
        </authorList>
    </citation>
    <scope>NUCLEOTIDE SEQUENCE</scope>
    <source>
        <strain evidence="1">C57BL/6J</strain>
        <tissue evidence="1">Aorta and vein</tissue>
    </source>
</reference>
<dbReference type="HOGENOM" id="CLU_2132714_0_0_1"/>
<name>Q8BNV2_MOUSE</name>